<feature type="compositionally biased region" description="Polar residues" evidence="1">
    <location>
        <begin position="20"/>
        <end position="29"/>
    </location>
</feature>
<accession>A0A645HR28</accession>
<proteinExistence type="predicted"/>
<feature type="region of interest" description="Disordered" evidence="1">
    <location>
        <begin position="91"/>
        <end position="131"/>
    </location>
</feature>
<dbReference type="EMBL" id="VSSQ01098616">
    <property type="protein sequence ID" value="MPN41511.1"/>
    <property type="molecule type" value="Genomic_DNA"/>
</dbReference>
<reference evidence="2" key="1">
    <citation type="submission" date="2019-08" db="EMBL/GenBank/DDBJ databases">
        <authorList>
            <person name="Kucharzyk K."/>
            <person name="Murdoch R.W."/>
            <person name="Higgins S."/>
            <person name="Loffler F."/>
        </authorList>
    </citation>
    <scope>NUCLEOTIDE SEQUENCE</scope>
</reference>
<dbReference type="AlphaFoldDB" id="A0A645HR28"/>
<name>A0A645HR28_9ZZZZ</name>
<sequence>MMRPRIGNAVIENAVAMNNPAVSGSTPSGSRGVASQPRPKPKPKGSSSPAPATQATVRRCLRSFRWPKSNSRPIWNISSNRPICDRICIGSGGALRNTRSNRSGASQPNSEGPSRMPVMISPTAEDCPRRTAISPPARAARMMMASCSKVKNSSASV</sequence>
<feature type="compositionally biased region" description="Polar residues" evidence="1">
    <location>
        <begin position="97"/>
        <end position="112"/>
    </location>
</feature>
<feature type="region of interest" description="Disordered" evidence="1">
    <location>
        <begin position="18"/>
        <end position="58"/>
    </location>
</feature>
<comment type="caution">
    <text evidence="2">The sequence shown here is derived from an EMBL/GenBank/DDBJ whole genome shotgun (WGS) entry which is preliminary data.</text>
</comment>
<protein>
    <submittedName>
        <fullName evidence="2">Uncharacterized protein</fullName>
    </submittedName>
</protein>
<gene>
    <name evidence="2" type="ORF">SDC9_189063</name>
</gene>
<evidence type="ECO:0000256" key="1">
    <source>
        <dbReference type="SAM" id="MobiDB-lite"/>
    </source>
</evidence>
<organism evidence="2">
    <name type="scientific">bioreactor metagenome</name>
    <dbReference type="NCBI Taxonomy" id="1076179"/>
    <lineage>
        <taxon>unclassified sequences</taxon>
        <taxon>metagenomes</taxon>
        <taxon>ecological metagenomes</taxon>
    </lineage>
</organism>
<evidence type="ECO:0000313" key="2">
    <source>
        <dbReference type="EMBL" id="MPN41511.1"/>
    </source>
</evidence>